<dbReference type="InterPro" id="IPR016187">
    <property type="entry name" value="CTDL_fold"/>
</dbReference>
<dbReference type="EMBL" id="CATQJA010002697">
    <property type="protein sequence ID" value="CAJ0584510.1"/>
    <property type="molecule type" value="Genomic_DNA"/>
</dbReference>
<keyword evidence="2" id="KW-1185">Reference proteome</keyword>
<dbReference type="InterPro" id="IPR016186">
    <property type="entry name" value="C-type_lectin-like/link_sf"/>
</dbReference>
<comment type="caution">
    <text evidence="1">The sequence shown here is derived from an EMBL/GenBank/DDBJ whole genome shotgun (WGS) entry which is preliminary data.</text>
</comment>
<dbReference type="CDD" id="cd00037">
    <property type="entry name" value="CLECT"/>
    <property type="match status" value="1"/>
</dbReference>
<gene>
    <name evidence="1" type="ORF">MSPICULIGERA_LOCUS22561</name>
</gene>
<name>A0AA36G9T5_9BILA</name>
<dbReference type="SUPFAM" id="SSF56436">
    <property type="entry name" value="C-type lectin-like"/>
    <property type="match status" value="2"/>
</dbReference>
<feature type="non-terminal residue" evidence="1">
    <location>
        <position position="1"/>
    </location>
</feature>
<dbReference type="Proteomes" id="UP001177023">
    <property type="component" value="Unassembled WGS sequence"/>
</dbReference>
<accession>A0AA36G9T5</accession>
<evidence type="ECO:0008006" key="3">
    <source>
        <dbReference type="Google" id="ProtNLM"/>
    </source>
</evidence>
<sequence length="295" mass="33782">MDYEQGVEYCENLNMAIASFGSQKEKLIVLRQARRKVSESKNYFWLGGYFDGSRIHWKDGSQSAVWATNANISKGALLGNIKNDRLKSGATDLNKYQVACFGVDTEKPRCDVGWIYYPKLAKTYFPRHLRISKRTGSYNNQYETHSQTHKLHTWIGGRRFGPNSTHFEWIDSTVFDFSNWETERQDVSKSYRTYVKLYPALSLRGSDGPDTDFLARRTNWDEAEEKSMGYNAIFDGKAQKSALTKTNCTATQTFCVKYVQDGGDVKLTRLECADVNLNPEDDAACQKSHDNLLRF</sequence>
<protein>
    <recommendedName>
        <fullName evidence="3">C-type lectin domain-containing protein</fullName>
    </recommendedName>
</protein>
<reference evidence="1" key="1">
    <citation type="submission" date="2023-06" db="EMBL/GenBank/DDBJ databases">
        <authorList>
            <person name="Delattre M."/>
        </authorList>
    </citation>
    <scope>NUCLEOTIDE SEQUENCE</scope>
    <source>
        <strain evidence="1">AF72</strain>
    </source>
</reference>
<proteinExistence type="predicted"/>
<evidence type="ECO:0000313" key="2">
    <source>
        <dbReference type="Proteomes" id="UP001177023"/>
    </source>
</evidence>
<dbReference type="Gene3D" id="3.10.100.10">
    <property type="entry name" value="Mannose-Binding Protein A, subunit A"/>
    <property type="match status" value="1"/>
</dbReference>
<evidence type="ECO:0000313" key="1">
    <source>
        <dbReference type="EMBL" id="CAJ0584510.1"/>
    </source>
</evidence>
<organism evidence="1 2">
    <name type="scientific">Mesorhabditis spiculigera</name>
    <dbReference type="NCBI Taxonomy" id="96644"/>
    <lineage>
        <taxon>Eukaryota</taxon>
        <taxon>Metazoa</taxon>
        <taxon>Ecdysozoa</taxon>
        <taxon>Nematoda</taxon>
        <taxon>Chromadorea</taxon>
        <taxon>Rhabditida</taxon>
        <taxon>Rhabditina</taxon>
        <taxon>Rhabditomorpha</taxon>
        <taxon>Rhabditoidea</taxon>
        <taxon>Rhabditidae</taxon>
        <taxon>Mesorhabditinae</taxon>
        <taxon>Mesorhabditis</taxon>
    </lineage>
</organism>
<dbReference type="AlphaFoldDB" id="A0AA36G9T5"/>